<dbReference type="Pfam" id="PF16012">
    <property type="entry name" value="DUF4780"/>
    <property type="match status" value="1"/>
</dbReference>
<evidence type="ECO:0000259" key="1">
    <source>
        <dbReference type="Pfam" id="PF16012"/>
    </source>
</evidence>
<dbReference type="EMBL" id="KQ977895">
    <property type="protein sequence ID" value="KYM98946.1"/>
    <property type="molecule type" value="Genomic_DNA"/>
</dbReference>
<reference evidence="2 3" key="1">
    <citation type="submission" date="2016-03" db="EMBL/GenBank/DDBJ databases">
        <title>Cyphomyrmex costatus WGS genome.</title>
        <authorList>
            <person name="Nygaard S."/>
            <person name="Hu H."/>
            <person name="Boomsma J."/>
            <person name="Zhang G."/>
        </authorList>
    </citation>
    <scope>NUCLEOTIDE SEQUENCE [LARGE SCALE GENOMIC DNA]</scope>
    <source>
        <strain evidence="2">MS0001</strain>
        <tissue evidence="2">Whole body</tissue>
    </source>
</reference>
<name>A0A151IE35_9HYME</name>
<dbReference type="Proteomes" id="UP000078542">
    <property type="component" value="Unassembled WGS sequence"/>
</dbReference>
<evidence type="ECO:0000313" key="3">
    <source>
        <dbReference type="Proteomes" id="UP000078542"/>
    </source>
</evidence>
<proteinExistence type="predicted"/>
<keyword evidence="3" id="KW-1185">Reference proteome</keyword>
<evidence type="ECO:0000313" key="2">
    <source>
        <dbReference type="EMBL" id="KYM98946.1"/>
    </source>
</evidence>
<accession>A0A151IE35</accession>
<dbReference type="STRING" id="456900.A0A151IE35"/>
<protein>
    <recommendedName>
        <fullName evidence="1">DUF4780 domain-containing protein</fullName>
    </recommendedName>
</protein>
<gene>
    <name evidence="2" type="ORF">ALC62_10333</name>
</gene>
<dbReference type="AlphaFoldDB" id="A0A151IE35"/>
<organism evidence="2 3">
    <name type="scientific">Cyphomyrmex costatus</name>
    <dbReference type="NCBI Taxonomy" id="456900"/>
    <lineage>
        <taxon>Eukaryota</taxon>
        <taxon>Metazoa</taxon>
        <taxon>Ecdysozoa</taxon>
        <taxon>Arthropoda</taxon>
        <taxon>Hexapoda</taxon>
        <taxon>Insecta</taxon>
        <taxon>Pterygota</taxon>
        <taxon>Neoptera</taxon>
        <taxon>Endopterygota</taxon>
        <taxon>Hymenoptera</taxon>
        <taxon>Apocrita</taxon>
        <taxon>Aculeata</taxon>
        <taxon>Formicoidea</taxon>
        <taxon>Formicidae</taxon>
        <taxon>Myrmicinae</taxon>
        <taxon>Cyphomyrmex</taxon>
    </lineage>
</organism>
<feature type="domain" description="DUF4780" evidence="1">
    <location>
        <begin position="8"/>
        <end position="154"/>
    </location>
</feature>
<sequence length="178" mass="19781">MICATYGESAILAEMEGIQEGLLPRFVGPATLRNGAIIIRSEDAVSLGWLESLISQGSIASYEGAKLRMVSLEDIQRRYRTVVWIPRSAAAVLAQLERQNPGVDALSWSVFVENIGNNSFLDGENFVFGILKSSLLKLRERGFKMCHEIEKITVKMARFHSEESGEGKNFDLKTSPTR</sequence>
<dbReference type="InterPro" id="IPR031961">
    <property type="entry name" value="DUF4780"/>
</dbReference>